<dbReference type="NCBIfam" id="TIGR01845">
    <property type="entry name" value="outer_NodT"/>
    <property type="match status" value="1"/>
</dbReference>
<keyword evidence="2" id="KW-0449">Lipoprotein</keyword>
<dbReference type="PANTHER" id="PTHR30203">
    <property type="entry name" value="OUTER MEMBRANE CATION EFFLUX PROTEIN"/>
    <property type="match status" value="1"/>
</dbReference>
<keyword evidence="2" id="KW-0564">Palmitate</keyword>
<dbReference type="EMBL" id="CP084930">
    <property type="protein sequence ID" value="USI71559.1"/>
    <property type="molecule type" value="Genomic_DNA"/>
</dbReference>
<keyword evidence="2" id="KW-1134">Transmembrane beta strand</keyword>
<comment type="subcellular location">
    <subcellularLocation>
        <location evidence="2">Cell membrane</location>
        <topology evidence="2">Lipid-anchor</topology>
    </subcellularLocation>
</comment>
<dbReference type="Pfam" id="PF02321">
    <property type="entry name" value="OEP"/>
    <property type="match status" value="2"/>
</dbReference>
<keyword evidence="5" id="KW-1185">Reference proteome</keyword>
<organism evidence="4 5">
    <name type="scientific">Sphingomonas morindae</name>
    <dbReference type="NCBI Taxonomy" id="1541170"/>
    <lineage>
        <taxon>Bacteria</taxon>
        <taxon>Pseudomonadati</taxon>
        <taxon>Pseudomonadota</taxon>
        <taxon>Alphaproteobacteria</taxon>
        <taxon>Sphingomonadales</taxon>
        <taxon>Sphingomonadaceae</taxon>
        <taxon>Sphingomonas</taxon>
    </lineage>
</organism>
<feature type="compositionally biased region" description="Polar residues" evidence="3">
    <location>
        <begin position="134"/>
        <end position="143"/>
    </location>
</feature>
<keyword evidence="2" id="KW-0472">Membrane</keyword>
<dbReference type="PROSITE" id="PS51257">
    <property type="entry name" value="PROKAR_LIPOPROTEIN"/>
    <property type="match status" value="1"/>
</dbReference>
<accession>A0ABY4X3U6</accession>
<gene>
    <name evidence="4" type="ORF">LHA26_09425</name>
</gene>
<feature type="chain" id="PRO_5044961403" evidence="2">
    <location>
        <begin position="22"/>
        <end position="521"/>
    </location>
</feature>
<proteinExistence type="inferred from homology"/>
<evidence type="ECO:0000256" key="3">
    <source>
        <dbReference type="SAM" id="MobiDB-lite"/>
    </source>
</evidence>
<dbReference type="InterPro" id="IPR010131">
    <property type="entry name" value="MdtP/NodT-like"/>
</dbReference>
<evidence type="ECO:0000313" key="4">
    <source>
        <dbReference type="EMBL" id="USI71559.1"/>
    </source>
</evidence>
<feature type="signal peptide" evidence="2">
    <location>
        <begin position="1"/>
        <end position="21"/>
    </location>
</feature>
<dbReference type="InterPro" id="IPR003423">
    <property type="entry name" value="OMP_efflux"/>
</dbReference>
<dbReference type="RefSeq" id="WP_252165372.1">
    <property type="nucleotide sequence ID" value="NZ_CP084930.1"/>
</dbReference>
<keyword evidence="2" id="KW-0732">Signal</keyword>
<protein>
    <submittedName>
        <fullName evidence="4">Efflux transporter outer membrane subunit</fullName>
    </submittedName>
</protein>
<feature type="region of interest" description="Disordered" evidence="3">
    <location>
        <begin position="130"/>
        <end position="151"/>
    </location>
</feature>
<dbReference type="Gene3D" id="2.20.200.10">
    <property type="entry name" value="Outer membrane efflux proteins (OEP)"/>
    <property type="match status" value="1"/>
</dbReference>
<keyword evidence="2" id="KW-0812">Transmembrane</keyword>
<evidence type="ECO:0000256" key="2">
    <source>
        <dbReference type="RuleBase" id="RU362097"/>
    </source>
</evidence>
<dbReference type="Proteomes" id="UP001056937">
    <property type="component" value="Chromosome 1"/>
</dbReference>
<sequence length="521" mass="55513">MSKASPLRVCAPLASAAALLAGCTVGPDFERPVVATPTAFFRVDTTTAPSRPAASPIVTDWWTLFRDPVLTSLEGRLSEANLGLKAATARLLQSRAQRRIAGAREYPSAGAAGSYYRERASSNGILSLMGTRPAASQPQSAAGTTPFGVASLPGADGSPPYDLFQAGLDASWELDLWGRTRRSIEAADASLQESLEDRRALLLSAQAELARDYIDLRATQTLLAITRHNRDVARDSVKLTRLRLIQGVTTNLDVADAEAQVATVDAQVPTLEARRDALMNALGLLLAEQPGALAGELAKASDMPILPARVPVGLPSDLARRRPDIRRAEAELHRATASIGVAKADFFPSISLTGSFGTQSLALSNLGSWASHQFVVGPSISLPFFEGGRLKGTLALRTAEQQEAAILFQQTVLKAWYEIDDAFTAYDAEQRRRDRLAEAVRQNRIALAVAQRRYTEGATDFLNVLTIQRALLEAESGLATSSGQAAGNLIALLKALGGGWETTFPDTRLPGNTSNSKGTGS</sequence>
<evidence type="ECO:0000256" key="1">
    <source>
        <dbReference type="ARBA" id="ARBA00007613"/>
    </source>
</evidence>
<reference evidence="4" key="1">
    <citation type="journal article" date="2022" name="Toxins">
        <title>Genomic Analysis of Sphingopyxis sp. USTB-05 for Biodegrading Cyanobacterial Hepatotoxins.</title>
        <authorList>
            <person name="Liu C."/>
            <person name="Xu Q."/>
            <person name="Zhao Z."/>
            <person name="Zhang H."/>
            <person name="Liu X."/>
            <person name="Yin C."/>
            <person name="Liu Y."/>
            <person name="Yan H."/>
        </authorList>
    </citation>
    <scope>NUCLEOTIDE SEQUENCE</scope>
    <source>
        <strain evidence="4">NBD5</strain>
    </source>
</reference>
<dbReference type="Gene3D" id="1.20.1600.10">
    <property type="entry name" value="Outer membrane efflux proteins (OEP)"/>
    <property type="match status" value="1"/>
</dbReference>
<comment type="similarity">
    <text evidence="1 2">Belongs to the outer membrane factor (OMF) (TC 1.B.17) family.</text>
</comment>
<name>A0ABY4X3U6_9SPHN</name>
<dbReference type="PANTHER" id="PTHR30203:SF25">
    <property type="entry name" value="OUTER MEMBRANE PROTEIN-RELATED"/>
    <property type="match status" value="1"/>
</dbReference>
<evidence type="ECO:0000313" key="5">
    <source>
        <dbReference type="Proteomes" id="UP001056937"/>
    </source>
</evidence>
<dbReference type="SUPFAM" id="SSF56954">
    <property type="entry name" value="Outer membrane efflux proteins (OEP)"/>
    <property type="match status" value="1"/>
</dbReference>